<dbReference type="FunFam" id="1.10.287.130:FF:000004">
    <property type="entry name" value="Ethylene receptor 1"/>
    <property type="match status" value="1"/>
</dbReference>
<dbReference type="SUPFAM" id="SSF47226">
    <property type="entry name" value="Histidine-containing phosphotransfer domain, HPT domain"/>
    <property type="match status" value="1"/>
</dbReference>
<dbReference type="SUPFAM" id="SSF47384">
    <property type="entry name" value="Homodimeric domain of signal transducing histidine kinase"/>
    <property type="match status" value="1"/>
</dbReference>
<dbReference type="SMART" id="SM00387">
    <property type="entry name" value="HATPase_c"/>
    <property type="match status" value="1"/>
</dbReference>
<dbReference type="AlphaFoldDB" id="A0A4Q9VT47"/>
<dbReference type="InterPro" id="IPR008207">
    <property type="entry name" value="Sig_transdc_His_kin_Hpt_dom"/>
</dbReference>
<evidence type="ECO:0000256" key="14">
    <source>
        <dbReference type="PROSITE-ProRule" id="PRU00169"/>
    </source>
</evidence>
<dbReference type="FunFam" id="3.30.565.10:FF:000010">
    <property type="entry name" value="Sensor histidine kinase RcsC"/>
    <property type="match status" value="1"/>
</dbReference>
<feature type="transmembrane region" description="Helical" evidence="15">
    <location>
        <begin position="206"/>
        <end position="228"/>
    </location>
</feature>
<dbReference type="OrthoDB" id="9813151at2"/>
<comment type="subcellular location">
    <subcellularLocation>
        <location evidence="2">Membrane</location>
    </subcellularLocation>
</comment>
<dbReference type="SUPFAM" id="SSF55874">
    <property type="entry name" value="ATPase domain of HSP90 chaperone/DNA topoisomerase II/histidine kinase"/>
    <property type="match status" value="1"/>
</dbReference>
<keyword evidence="4 14" id="KW-0597">Phosphoprotein</keyword>
<evidence type="ECO:0000256" key="10">
    <source>
        <dbReference type="ARBA" id="ARBA00022989"/>
    </source>
</evidence>
<dbReference type="PROSITE" id="PS50109">
    <property type="entry name" value="HIS_KIN"/>
    <property type="match status" value="1"/>
</dbReference>
<feature type="domain" description="HPt" evidence="18">
    <location>
        <begin position="786"/>
        <end position="883"/>
    </location>
</feature>
<organism evidence="19 20">
    <name type="scientific">Siculibacillus lacustris</name>
    <dbReference type="NCBI Taxonomy" id="1549641"/>
    <lineage>
        <taxon>Bacteria</taxon>
        <taxon>Pseudomonadati</taxon>
        <taxon>Pseudomonadota</taxon>
        <taxon>Alphaproteobacteria</taxon>
        <taxon>Hyphomicrobiales</taxon>
        <taxon>Ancalomicrobiaceae</taxon>
        <taxon>Siculibacillus</taxon>
    </lineage>
</organism>
<dbReference type="SMART" id="SM00448">
    <property type="entry name" value="REC"/>
    <property type="match status" value="1"/>
</dbReference>
<dbReference type="CDD" id="cd16922">
    <property type="entry name" value="HATPase_EvgS-ArcB-TorS-like"/>
    <property type="match status" value="1"/>
</dbReference>
<keyword evidence="7" id="KW-0547">Nucleotide-binding</keyword>
<keyword evidence="20" id="KW-1185">Reference proteome</keyword>
<protein>
    <recommendedName>
        <fullName evidence="3">histidine kinase</fullName>
        <ecNumber evidence="3">2.7.13.3</ecNumber>
    </recommendedName>
</protein>
<keyword evidence="5" id="KW-0808">Transferase</keyword>
<dbReference type="Gene3D" id="3.30.565.10">
    <property type="entry name" value="Histidine kinase-like ATPase, C-terminal domain"/>
    <property type="match status" value="1"/>
</dbReference>
<dbReference type="Pfam" id="PF01627">
    <property type="entry name" value="Hpt"/>
    <property type="match status" value="1"/>
</dbReference>
<dbReference type="InterPro" id="IPR036097">
    <property type="entry name" value="HisK_dim/P_sf"/>
</dbReference>
<dbReference type="Proteomes" id="UP000292781">
    <property type="component" value="Unassembled WGS sequence"/>
</dbReference>
<evidence type="ECO:0000256" key="5">
    <source>
        <dbReference type="ARBA" id="ARBA00022679"/>
    </source>
</evidence>
<evidence type="ECO:0000259" key="17">
    <source>
        <dbReference type="PROSITE" id="PS50110"/>
    </source>
</evidence>
<dbReference type="CDD" id="cd17546">
    <property type="entry name" value="REC_hyHK_CKI1_RcsC-like"/>
    <property type="match status" value="1"/>
</dbReference>
<dbReference type="InterPro" id="IPR001789">
    <property type="entry name" value="Sig_transdc_resp-reg_receiver"/>
</dbReference>
<evidence type="ECO:0000256" key="8">
    <source>
        <dbReference type="ARBA" id="ARBA00022777"/>
    </source>
</evidence>
<dbReference type="PANTHER" id="PTHR45339:SF5">
    <property type="entry name" value="HISTIDINE KINASE"/>
    <property type="match status" value="1"/>
</dbReference>
<dbReference type="GO" id="GO:0005886">
    <property type="term" value="C:plasma membrane"/>
    <property type="evidence" value="ECO:0007669"/>
    <property type="project" value="UniProtKB-SubCell"/>
</dbReference>
<evidence type="ECO:0000256" key="3">
    <source>
        <dbReference type="ARBA" id="ARBA00012438"/>
    </source>
</evidence>
<evidence type="ECO:0000256" key="15">
    <source>
        <dbReference type="SAM" id="Phobius"/>
    </source>
</evidence>
<comment type="catalytic activity">
    <reaction evidence="1">
        <text>ATP + protein L-histidine = ADP + protein N-phospho-L-histidine.</text>
        <dbReference type="EC" id="2.7.13.3"/>
    </reaction>
</comment>
<dbReference type="PANTHER" id="PTHR45339">
    <property type="entry name" value="HYBRID SIGNAL TRANSDUCTION HISTIDINE KINASE J"/>
    <property type="match status" value="1"/>
</dbReference>
<dbReference type="InterPro" id="IPR011006">
    <property type="entry name" value="CheY-like_superfamily"/>
</dbReference>
<dbReference type="InterPro" id="IPR004358">
    <property type="entry name" value="Sig_transdc_His_kin-like_C"/>
</dbReference>
<sequence>MMPSVVVAGRPERNRSMRLGIRCWNACEAIARKKGLVALVGVGLVLLASIIAIFGMLYERQNSVAVSIREDALWATYQTDREAGKLTATLADFLDGRPDTSLEEVLRRFDILYSRHEVMEVADFPSKFRSDPALQELTADLATRLHGLLPVFDRMQAEHAVQYVEMVGVLGKVRALRSVTERLLFATSRVQAEIQVDERSELSRMFAGLALSVGALTLAMGAVIWLIWRQLRQGEVSRQHLQTLSEELARSAEAARAGNTAKSAFLATMSHEIRTPLNGIIGMADLMATERLDPEQREQLDTIRRCSDALISLINDILDFSKLESGAIDLERRTMVLGDVVDDVVDILTPRVEGKDLALVASYPLGSYETDPTRLRQVLINLVGNAVKFTDGGAVVIRVSELRARRRVTGLRFEVEDTGIGIAEETMGRLFSEFTQADATISRRFGGSGLGLVISKRLVVALGGQIGVDSRPDVGTTFWFEIPVEAVGERDEPPPIGDLTVRVGGSRRLVSELVARDLASLGPVLDPVLRASREPDLTIWDVASFEAAAAAGEPIDPSRTVVHGFGARRLSGIVAGVIEGAVTTRRLARMLARRAGSESFEAAPPPADDGRTAVALRHRGHVLVAEDNAVNRRVVAGMLSRLGFTSEIAVDGSQAVDRLTRPGIDIVLMDMQMPVMDGLEATARIRRGSGLSAVVPIIGLTANAFASDRNACFAAGMNDFVVKPVTRHRLEAALMPFALDLPLPAPSSRTSEPRSDMSEAAAASIRVDDAPLLDVRHRRHLTEELGADTLDELTAVFWEDATTLFAAIGAAWAADDLAEMRRQALTLKGAAANVGFSGLVAAAMDLRRVAAFDRPDLMIRLSAVLMKTRLAVAGTRAPAAEAASAPEAPVSLQA</sequence>
<dbReference type="Gene3D" id="3.40.50.2300">
    <property type="match status" value="1"/>
</dbReference>
<dbReference type="Pfam" id="PF00072">
    <property type="entry name" value="Response_reg"/>
    <property type="match status" value="1"/>
</dbReference>
<evidence type="ECO:0000313" key="20">
    <source>
        <dbReference type="Proteomes" id="UP000292781"/>
    </source>
</evidence>
<evidence type="ECO:0000256" key="7">
    <source>
        <dbReference type="ARBA" id="ARBA00022741"/>
    </source>
</evidence>
<accession>A0A4Q9VT47</accession>
<dbReference type="InterPro" id="IPR036641">
    <property type="entry name" value="HPT_dom_sf"/>
</dbReference>
<keyword evidence="11" id="KW-0902">Two-component regulatory system</keyword>
<evidence type="ECO:0000256" key="12">
    <source>
        <dbReference type="ARBA" id="ARBA00023136"/>
    </source>
</evidence>
<dbReference type="SMART" id="SM00388">
    <property type="entry name" value="HisKA"/>
    <property type="match status" value="1"/>
</dbReference>
<proteinExistence type="predicted"/>
<feature type="modified residue" description="4-aspartylphosphate" evidence="14">
    <location>
        <position position="670"/>
    </location>
</feature>
<evidence type="ECO:0000313" key="19">
    <source>
        <dbReference type="EMBL" id="TBW38729.1"/>
    </source>
</evidence>
<evidence type="ECO:0000256" key="4">
    <source>
        <dbReference type="ARBA" id="ARBA00022553"/>
    </source>
</evidence>
<gene>
    <name evidence="19" type="ORF">EYW49_08530</name>
</gene>
<comment type="caution">
    <text evidence="19">The sequence shown here is derived from an EMBL/GenBank/DDBJ whole genome shotgun (WGS) entry which is preliminary data.</text>
</comment>
<evidence type="ECO:0000256" key="11">
    <source>
        <dbReference type="ARBA" id="ARBA00023012"/>
    </source>
</evidence>
<keyword evidence="9" id="KW-0067">ATP-binding</keyword>
<evidence type="ECO:0000256" key="2">
    <source>
        <dbReference type="ARBA" id="ARBA00004370"/>
    </source>
</evidence>
<dbReference type="InterPro" id="IPR036890">
    <property type="entry name" value="HATPase_C_sf"/>
</dbReference>
<feature type="domain" description="Response regulatory" evidence="17">
    <location>
        <begin position="621"/>
        <end position="738"/>
    </location>
</feature>
<dbReference type="Gene3D" id="1.20.120.160">
    <property type="entry name" value="HPT domain"/>
    <property type="match status" value="1"/>
</dbReference>
<keyword evidence="12 15" id="KW-0472">Membrane</keyword>
<dbReference type="CDD" id="cd00082">
    <property type="entry name" value="HisKA"/>
    <property type="match status" value="1"/>
</dbReference>
<evidence type="ECO:0000259" key="18">
    <source>
        <dbReference type="PROSITE" id="PS50894"/>
    </source>
</evidence>
<dbReference type="Gene3D" id="1.10.287.130">
    <property type="match status" value="1"/>
</dbReference>
<comment type="caution">
    <text evidence="13">Lacks conserved residue(s) required for the propagation of feature annotation.</text>
</comment>
<dbReference type="InterPro" id="IPR005467">
    <property type="entry name" value="His_kinase_dom"/>
</dbReference>
<keyword evidence="10 15" id="KW-1133">Transmembrane helix</keyword>
<dbReference type="EC" id="2.7.13.3" evidence="3"/>
<evidence type="ECO:0000256" key="1">
    <source>
        <dbReference type="ARBA" id="ARBA00000085"/>
    </source>
</evidence>
<keyword evidence="6 15" id="KW-0812">Transmembrane</keyword>
<dbReference type="PROSITE" id="PS50110">
    <property type="entry name" value="RESPONSE_REGULATORY"/>
    <property type="match status" value="1"/>
</dbReference>
<dbReference type="GO" id="GO:0005524">
    <property type="term" value="F:ATP binding"/>
    <property type="evidence" value="ECO:0007669"/>
    <property type="project" value="UniProtKB-KW"/>
</dbReference>
<evidence type="ECO:0000256" key="6">
    <source>
        <dbReference type="ARBA" id="ARBA00022692"/>
    </source>
</evidence>
<dbReference type="PRINTS" id="PR00344">
    <property type="entry name" value="BCTRLSENSOR"/>
</dbReference>
<evidence type="ECO:0000256" key="9">
    <source>
        <dbReference type="ARBA" id="ARBA00022840"/>
    </source>
</evidence>
<dbReference type="InterPro" id="IPR003661">
    <property type="entry name" value="HisK_dim/P_dom"/>
</dbReference>
<dbReference type="Pfam" id="PF02518">
    <property type="entry name" value="HATPase_c"/>
    <property type="match status" value="1"/>
</dbReference>
<dbReference type="SUPFAM" id="SSF52172">
    <property type="entry name" value="CheY-like"/>
    <property type="match status" value="1"/>
</dbReference>
<evidence type="ECO:0000259" key="16">
    <source>
        <dbReference type="PROSITE" id="PS50109"/>
    </source>
</evidence>
<feature type="domain" description="Histidine kinase" evidence="16">
    <location>
        <begin position="268"/>
        <end position="486"/>
    </location>
</feature>
<keyword evidence="8 19" id="KW-0418">Kinase</keyword>
<feature type="transmembrane region" description="Helical" evidence="15">
    <location>
        <begin position="36"/>
        <end position="58"/>
    </location>
</feature>
<dbReference type="PROSITE" id="PS50894">
    <property type="entry name" value="HPT"/>
    <property type="match status" value="1"/>
</dbReference>
<dbReference type="GO" id="GO:0000155">
    <property type="term" value="F:phosphorelay sensor kinase activity"/>
    <property type="evidence" value="ECO:0007669"/>
    <property type="project" value="InterPro"/>
</dbReference>
<dbReference type="EMBL" id="SJFN01000010">
    <property type="protein sequence ID" value="TBW38729.1"/>
    <property type="molecule type" value="Genomic_DNA"/>
</dbReference>
<name>A0A4Q9VT47_9HYPH</name>
<reference evidence="19 20" key="1">
    <citation type="submission" date="2019-02" db="EMBL/GenBank/DDBJ databases">
        <title>Siculibacillus lacustris gen. nov., sp. nov., a new rosette-forming bacterium isolated from a freshwater crater lake (Lake St. Ana, Romania).</title>
        <authorList>
            <person name="Felfoldi T."/>
            <person name="Marton Z."/>
            <person name="Szabo A."/>
            <person name="Mentes A."/>
            <person name="Boka K."/>
            <person name="Marialigeti K."/>
            <person name="Mathe I."/>
            <person name="Koncz M."/>
            <person name="Schumann P."/>
            <person name="Toth E."/>
        </authorList>
    </citation>
    <scope>NUCLEOTIDE SEQUENCE [LARGE SCALE GENOMIC DNA]</scope>
    <source>
        <strain evidence="19 20">SA-279</strain>
    </source>
</reference>
<evidence type="ECO:0000256" key="13">
    <source>
        <dbReference type="PROSITE-ProRule" id="PRU00110"/>
    </source>
</evidence>
<dbReference type="Pfam" id="PF00512">
    <property type="entry name" value="HisKA"/>
    <property type="match status" value="1"/>
</dbReference>
<dbReference type="InterPro" id="IPR003594">
    <property type="entry name" value="HATPase_dom"/>
</dbReference>